<dbReference type="AlphaFoldDB" id="B3PEX0"/>
<dbReference type="RefSeq" id="WP_012487318.1">
    <property type="nucleotide sequence ID" value="NC_010995.1"/>
</dbReference>
<keyword evidence="2" id="KW-1185">Reference proteome</keyword>
<dbReference type="SUPFAM" id="SSF52540">
    <property type="entry name" value="P-loop containing nucleoside triphosphate hydrolases"/>
    <property type="match status" value="1"/>
</dbReference>
<dbReference type="EMBL" id="CP000934">
    <property type="protein sequence ID" value="ACE85706.1"/>
    <property type="molecule type" value="Genomic_DNA"/>
</dbReference>
<dbReference type="KEGG" id="cja:CJA_1696"/>
<evidence type="ECO:0000313" key="1">
    <source>
        <dbReference type="EMBL" id="ACE85706.1"/>
    </source>
</evidence>
<sequence>MTSAATFTTTGSSAQAGHSGVTELVLANDSIEQLALILPMIAFLSNSQQERWVTWISPHPISRDLLETYGVNTRVLRFIHAQDGESARWIAWEALAAGTSHTVIASPGKLADKDLLQLEQAAYRGNSQGLLLRLR</sequence>
<dbReference type="OrthoDB" id="6388043at2"/>
<dbReference type="InterPro" id="IPR027417">
    <property type="entry name" value="P-loop_NTPase"/>
</dbReference>
<proteinExistence type="predicted"/>
<organism evidence="1 2">
    <name type="scientific">Cellvibrio japonicus (strain Ueda107)</name>
    <name type="common">Pseudomonas fluorescens subsp. cellulosa</name>
    <dbReference type="NCBI Taxonomy" id="498211"/>
    <lineage>
        <taxon>Bacteria</taxon>
        <taxon>Pseudomonadati</taxon>
        <taxon>Pseudomonadota</taxon>
        <taxon>Gammaproteobacteria</taxon>
        <taxon>Cellvibrionales</taxon>
        <taxon>Cellvibrionaceae</taxon>
        <taxon>Cellvibrio</taxon>
    </lineage>
</organism>
<dbReference type="Proteomes" id="UP000001036">
    <property type="component" value="Chromosome"/>
</dbReference>
<evidence type="ECO:0000313" key="2">
    <source>
        <dbReference type="Proteomes" id="UP000001036"/>
    </source>
</evidence>
<gene>
    <name evidence="1" type="ordered locus">CJA_1696</name>
</gene>
<accession>B3PEX0</accession>
<reference evidence="1 2" key="1">
    <citation type="journal article" date="2008" name="J. Bacteriol.">
        <title>Insights into plant cell wall degradation from the genome sequence of the soil bacterium Cellvibrio japonicus.</title>
        <authorList>
            <person name="Deboy R.T."/>
            <person name="Mongodin E.F."/>
            <person name="Fouts D.E."/>
            <person name="Tailford L.E."/>
            <person name="Khouri H."/>
            <person name="Emerson J.B."/>
            <person name="Mohamoud Y."/>
            <person name="Watkins K."/>
            <person name="Henrissat B."/>
            <person name="Gilbert H.J."/>
            <person name="Nelson K.E."/>
        </authorList>
    </citation>
    <scope>NUCLEOTIDE SEQUENCE [LARGE SCALE GENOMIC DNA]</scope>
    <source>
        <strain evidence="1 2">Ueda107</strain>
    </source>
</reference>
<dbReference type="STRING" id="498211.CJA_1696"/>
<dbReference type="eggNOG" id="COG5404">
    <property type="taxonomic scope" value="Bacteria"/>
</dbReference>
<protein>
    <submittedName>
        <fullName evidence="1">Conserved domain protein</fullName>
    </submittedName>
</protein>
<dbReference type="HOGENOM" id="CLU_136733_0_0_6"/>
<name>B3PEX0_CELJU</name>
<dbReference type="Gene3D" id="3.40.50.300">
    <property type="entry name" value="P-loop containing nucleotide triphosphate hydrolases"/>
    <property type="match status" value="1"/>
</dbReference>